<evidence type="ECO:0000256" key="4">
    <source>
        <dbReference type="ARBA" id="ARBA00022475"/>
    </source>
</evidence>
<keyword evidence="8 18" id="KW-0677">Repeat</keyword>
<dbReference type="GO" id="GO:0007219">
    <property type="term" value="P:Notch signaling pathway"/>
    <property type="evidence" value="ECO:0007669"/>
    <property type="project" value="UniProtKB-KW"/>
</dbReference>
<dbReference type="PRINTS" id="PR02059">
    <property type="entry name" value="JAGGEDFAMILY"/>
</dbReference>
<dbReference type="FunFam" id="2.10.25.10:FF:000122">
    <property type="entry name" value="Protein crumbs homolog 2"/>
    <property type="match status" value="2"/>
</dbReference>
<keyword evidence="7 18" id="KW-0732">Signal</keyword>
<dbReference type="Pfam" id="PF07645">
    <property type="entry name" value="EGF_CA"/>
    <property type="match status" value="1"/>
</dbReference>
<dbReference type="Pfam" id="PF12661">
    <property type="entry name" value="hEGF"/>
    <property type="match status" value="1"/>
</dbReference>
<feature type="disulfide bond" evidence="16">
    <location>
        <begin position="479"/>
        <end position="488"/>
    </location>
</feature>
<keyword evidence="11" id="KW-0914">Notch signaling pathway</keyword>
<dbReference type="GO" id="GO:0030182">
    <property type="term" value="P:neuron differentiation"/>
    <property type="evidence" value="ECO:0007669"/>
    <property type="project" value="UniProtKB-ARBA"/>
</dbReference>
<feature type="disulfide bond" evidence="16">
    <location>
        <begin position="545"/>
        <end position="554"/>
    </location>
</feature>
<dbReference type="FunFam" id="2.10.25.10:FF:000181">
    <property type="entry name" value="Delta-like protein"/>
    <property type="match status" value="1"/>
</dbReference>
<comment type="caution">
    <text evidence="22">The sequence shown here is derived from an EMBL/GenBank/DDBJ whole genome shotgun (WGS) entry which is preliminary data.</text>
</comment>
<dbReference type="AlphaFoldDB" id="A0A212CAQ2"/>
<dbReference type="FunFam" id="2.10.25.10:FF:000018">
    <property type="entry name" value="Delta-like 1"/>
    <property type="match status" value="1"/>
</dbReference>
<dbReference type="SMART" id="SM00179">
    <property type="entry name" value="EGF_CA"/>
    <property type="match status" value="9"/>
</dbReference>
<feature type="domain" description="EGF-like" evidence="20">
    <location>
        <begin position="453"/>
        <end position="489"/>
    </location>
</feature>
<dbReference type="FunFam" id="2.10.25.10:FF:000229">
    <property type="entry name" value="Delta-like protein"/>
    <property type="match status" value="1"/>
</dbReference>
<feature type="domain" description="EGF-like" evidence="20">
    <location>
        <begin position="320"/>
        <end position="356"/>
    </location>
</feature>
<evidence type="ECO:0000256" key="8">
    <source>
        <dbReference type="ARBA" id="ARBA00022737"/>
    </source>
</evidence>
<dbReference type="PROSITE" id="PS50026">
    <property type="entry name" value="EGF_3"/>
    <property type="match status" value="9"/>
</dbReference>
<dbReference type="InterPro" id="IPR000742">
    <property type="entry name" value="EGF"/>
</dbReference>
<dbReference type="Proteomes" id="UP000242450">
    <property type="component" value="Chromosome 23"/>
</dbReference>
<dbReference type="GO" id="GO:0005886">
    <property type="term" value="C:plasma membrane"/>
    <property type="evidence" value="ECO:0007669"/>
    <property type="project" value="UniProtKB-SubCell"/>
</dbReference>
<dbReference type="Pfam" id="PF00008">
    <property type="entry name" value="EGF"/>
    <property type="match status" value="6"/>
</dbReference>
<evidence type="ECO:0000259" key="20">
    <source>
        <dbReference type="PROSITE" id="PS50026"/>
    </source>
</evidence>
<dbReference type="SUPFAM" id="SSF57184">
    <property type="entry name" value="Growth factor receptor domain"/>
    <property type="match status" value="1"/>
</dbReference>
<evidence type="ECO:0000256" key="5">
    <source>
        <dbReference type="ARBA" id="ARBA00022536"/>
    </source>
</evidence>
<evidence type="ECO:0000256" key="17">
    <source>
        <dbReference type="PROSITE-ProRule" id="PRU00377"/>
    </source>
</evidence>
<evidence type="ECO:0000256" key="6">
    <source>
        <dbReference type="ARBA" id="ARBA00022692"/>
    </source>
</evidence>
<feature type="domain" description="DSL" evidence="21">
    <location>
        <begin position="50"/>
        <end position="94"/>
    </location>
</feature>
<keyword evidence="5 16" id="KW-0245">EGF-like domain</keyword>
<keyword evidence="13 18" id="KW-0472">Membrane</keyword>
<dbReference type="SMART" id="SM00181">
    <property type="entry name" value="EGF"/>
    <property type="match status" value="11"/>
</dbReference>
<proteinExistence type="predicted"/>
<feature type="domain" description="EGF-like" evidence="20">
    <location>
        <begin position="282"/>
        <end position="318"/>
    </location>
</feature>
<feature type="disulfide bond" evidence="16">
    <location>
        <begin position="383"/>
        <end position="392"/>
    </location>
</feature>
<dbReference type="GO" id="GO:0005112">
    <property type="term" value="F:Notch binding"/>
    <property type="evidence" value="ECO:0007669"/>
    <property type="project" value="InterPro"/>
</dbReference>
<feature type="disulfide bond" evidence="16">
    <location>
        <begin position="222"/>
        <end position="231"/>
    </location>
</feature>
<evidence type="ECO:0000256" key="16">
    <source>
        <dbReference type="PROSITE-ProRule" id="PRU00076"/>
    </source>
</evidence>
<dbReference type="SMART" id="SM00215">
    <property type="entry name" value="VWC_out"/>
    <property type="match status" value="1"/>
</dbReference>
<comment type="caution">
    <text evidence="16">Lacks conserved residue(s) required for the propagation of feature annotation.</text>
</comment>
<feature type="domain" description="EGF-like" evidence="20">
    <location>
        <begin position="514"/>
        <end position="555"/>
    </location>
</feature>
<dbReference type="PROSITE" id="PS00022">
    <property type="entry name" value="EGF_1"/>
    <property type="match status" value="9"/>
</dbReference>
<evidence type="ECO:0000256" key="1">
    <source>
        <dbReference type="ARBA" id="ARBA00004236"/>
    </source>
</evidence>
<keyword evidence="15" id="KW-0325">Glycoprotein</keyword>
<dbReference type="Pfam" id="PF21700">
    <property type="entry name" value="EGF_DL_JAG"/>
    <property type="match status" value="1"/>
</dbReference>
<comment type="subcellular location">
    <subcellularLocation>
        <location evidence="1">Cell membrane</location>
    </subcellularLocation>
    <subcellularLocation>
        <location evidence="2 18">Membrane</location>
        <topology evidence="2 18">Single-pass type I membrane protein</topology>
    </subcellularLocation>
</comment>
<dbReference type="GO" id="GO:0035239">
    <property type="term" value="P:tube morphogenesis"/>
    <property type="evidence" value="ECO:0007669"/>
    <property type="project" value="UniProtKB-ARBA"/>
</dbReference>
<feature type="disulfide bond" evidence="16">
    <location>
        <begin position="421"/>
        <end position="430"/>
    </location>
</feature>
<dbReference type="FunFam" id="2.10.25.10:FF:000148">
    <property type="entry name" value="Delta-like protein"/>
    <property type="match status" value="1"/>
</dbReference>
<evidence type="ECO:0000259" key="21">
    <source>
        <dbReference type="PROSITE" id="PS51051"/>
    </source>
</evidence>
<comment type="function">
    <text evidence="18">Putative Notch ligand involved in the mediation of Notch signaling.</text>
</comment>
<feature type="disulfide bond" evidence="16">
    <location>
        <begin position="308"/>
        <end position="317"/>
    </location>
</feature>
<dbReference type="InterPro" id="IPR001007">
    <property type="entry name" value="VWF_dom"/>
</dbReference>
<protein>
    <recommendedName>
        <fullName evidence="18">Delta-like protein</fullName>
    </recommendedName>
</protein>
<organism evidence="22 23">
    <name type="scientific">Cervus elaphus hippelaphus</name>
    <name type="common">European red deer</name>
    <dbReference type="NCBI Taxonomy" id="46360"/>
    <lineage>
        <taxon>Eukaryota</taxon>
        <taxon>Metazoa</taxon>
        <taxon>Chordata</taxon>
        <taxon>Craniata</taxon>
        <taxon>Vertebrata</taxon>
        <taxon>Euteleostomi</taxon>
        <taxon>Mammalia</taxon>
        <taxon>Eutheria</taxon>
        <taxon>Laurasiatheria</taxon>
        <taxon>Artiodactyla</taxon>
        <taxon>Ruminantia</taxon>
        <taxon>Pecora</taxon>
        <taxon>Cervidae</taxon>
        <taxon>Cervinae</taxon>
        <taxon>Cervus</taxon>
    </lineage>
</organism>
<dbReference type="PANTHER" id="PTHR24049:SF22">
    <property type="entry name" value="DROSOPHILA CRUMBS HOMOLOG"/>
    <property type="match status" value="1"/>
</dbReference>
<dbReference type="PROSITE" id="PS51051">
    <property type="entry name" value="DSL"/>
    <property type="match status" value="1"/>
</dbReference>
<reference evidence="22 23" key="1">
    <citation type="journal article" date="2018" name="Mol. Genet. Genomics">
        <title>The red deer Cervus elaphus genome CerEla1.0: sequencing, annotating, genes, and chromosomes.</title>
        <authorList>
            <person name="Bana N.A."/>
            <person name="Nyiri A."/>
            <person name="Nagy J."/>
            <person name="Frank K."/>
            <person name="Nagy T."/>
            <person name="Steger V."/>
            <person name="Schiller M."/>
            <person name="Lakatos P."/>
            <person name="Sugar L."/>
            <person name="Horn P."/>
            <person name="Barta E."/>
            <person name="Orosz L."/>
        </authorList>
    </citation>
    <scope>NUCLEOTIDE SEQUENCE [LARGE SCALE GENOMIC DNA]</scope>
    <source>
        <strain evidence="22">Hungarian</strain>
    </source>
</reference>
<evidence type="ECO:0000256" key="19">
    <source>
        <dbReference type="SAM" id="MobiDB-lite"/>
    </source>
</evidence>
<dbReference type="PROSITE" id="PS01186">
    <property type="entry name" value="EGF_2"/>
    <property type="match status" value="7"/>
</dbReference>
<feature type="disulfide bond" evidence="17">
    <location>
        <begin position="52"/>
        <end position="61"/>
    </location>
</feature>
<keyword evidence="3 18" id="KW-0217">Developmental protein</keyword>
<dbReference type="FunFam" id="2.10.25.140:FF:000001">
    <property type="entry name" value="Delta-like protein"/>
    <property type="match status" value="1"/>
</dbReference>
<keyword evidence="6 18" id="KW-0812">Transmembrane</keyword>
<accession>A0A212CAQ2</accession>
<evidence type="ECO:0000256" key="3">
    <source>
        <dbReference type="ARBA" id="ARBA00022473"/>
    </source>
</evidence>
<evidence type="ECO:0000256" key="2">
    <source>
        <dbReference type="ARBA" id="ARBA00004479"/>
    </source>
</evidence>
<dbReference type="InterPro" id="IPR009030">
    <property type="entry name" value="Growth_fac_rcpt_cys_sf"/>
</dbReference>
<sequence length="1020" mass="110685">MRACPRLVLPKEPDSIIEKASHSGMINPGRQWQTLKHNAGVAHFEYQIRVICDDYYYGFGCNKFCRPRDDFFGHYACDQNGNKTCMEGWTGLECNKGLALCVHRCQYGWQGLYCDKCIPHPGCVHGTCNEPWQCLCETNWGGQLCDKGESRARGQGRPALRQRCVPGAGTGVASSATEVRPGQGDGGGQLCDGDLNYCGTHQPCLNGGTCSNTGPDKYQCSCPEGYSGPNCEIAEHACLSDPCHNRGSCKETSLGFECECSPGWTGPTCSTTANPLLSLSTDIDDCSPNNCSHGGTCQDLVNGFKCLCPPQWTGKTCQLDANECEAKPCVNARSCKNLIASYYCDCLPGWMGQNCDININDCVGQCQNDATCQDLVNGYRCICPPGYAGDHCETDIDECASNPCLNGGHCQNEVNRFQCLCPTGFSGNLCQRSHNHAFALLCSLPGPWSSQLDIDYCEPNPCQHGAQCYNRASDYFCKCPEDYEGKNCSHLKDHCRTTPCEVIDSCTVAMASNDTPEGVRYISSNVCGPHGKCKSQSGGKFTCDCNKGFTGTYCHESKTALPFGGACFPSCLSGSGTVLMEFSVAVLGGSSREELGTPRRVLAVASLVPRSPRFCAPPSADINDCESNPCRNGGTCIDGVNSYTCICSGGWEGAHCETSASGSLGRQRWAWGAEAARQAFPFSENVWCGPRPCSLHRGHGECPSGQSCVPILDSQCFVRPCTGVGECRSPSLQPMKTKCTSDPYYQDNCANITITFNKEMMSPGLTTEHICSELRNLNILKNVSAEYSIYIACEPSPSANNEIHVAISAEDIRDDGNPIKEITDKIIDLVSKRDGNSSLIAAVAEVRVQRRPLKNRTVALQGSRGPLGSLEHHCAVAGTGPPGGCSQASQGPLSEDSENQLVSDARAAAEDNTTNNVREQLNQIKNPIEKHGANTVPIKDYESKNSKMSKIRTHNSEVEEDDMDKHQQKARFAKQATYTLVDREEKPPHGTPAKHPNWTNKRDNRDLESAQSLNRMEYIV</sequence>
<dbReference type="Pfam" id="PF23575">
    <property type="entry name" value="JAG1"/>
    <property type="match status" value="1"/>
</dbReference>
<dbReference type="SMART" id="SM00051">
    <property type="entry name" value="DSL"/>
    <property type="match status" value="1"/>
</dbReference>
<feature type="disulfide bond" evidence="17">
    <location>
        <begin position="65"/>
        <end position="77"/>
    </location>
</feature>
<dbReference type="GO" id="GO:0030855">
    <property type="term" value="P:epithelial cell differentiation"/>
    <property type="evidence" value="ECO:0007669"/>
    <property type="project" value="UniProtKB-ARBA"/>
</dbReference>
<feature type="domain" description="EGF-like" evidence="20">
    <location>
        <begin position="194"/>
        <end position="232"/>
    </location>
</feature>
<feature type="domain" description="EGF-like" evidence="20">
    <location>
        <begin position="358"/>
        <end position="393"/>
    </location>
</feature>
<evidence type="ECO:0000256" key="12">
    <source>
        <dbReference type="ARBA" id="ARBA00022989"/>
    </source>
</evidence>
<feature type="disulfide bond" evidence="17">
    <location>
        <begin position="85"/>
        <end position="94"/>
    </location>
</feature>
<dbReference type="FunFam" id="2.10.25.10:FF:000007">
    <property type="entry name" value="Delta-like protein"/>
    <property type="match status" value="2"/>
</dbReference>
<dbReference type="PROSITE" id="PS00010">
    <property type="entry name" value="ASX_HYDROXYL"/>
    <property type="match status" value="6"/>
</dbReference>
<dbReference type="Pfam" id="PF01414">
    <property type="entry name" value="DSL"/>
    <property type="match status" value="1"/>
</dbReference>
<dbReference type="GO" id="GO:0048468">
    <property type="term" value="P:cell development"/>
    <property type="evidence" value="ECO:0007669"/>
    <property type="project" value="UniProtKB-ARBA"/>
</dbReference>
<dbReference type="PRINTS" id="PR00010">
    <property type="entry name" value="EGFBLOOD"/>
</dbReference>
<feature type="domain" description="EGF-like" evidence="20">
    <location>
        <begin position="234"/>
        <end position="270"/>
    </location>
</feature>
<evidence type="ECO:0000313" key="23">
    <source>
        <dbReference type="Proteomes" id="UP000242450"/>
    </source>
</evidence>
<dbReference type="InterPro" id="IPR018097">
    <property type="entry name" value="EGF_Ca-bd_CS"/>
</dbReference>
<evidence type="ECO:0000256" key="7">
    <source>
        <dbReference type="ARBA" id="ARBA00022729"/>
    </source>
</evidence>
<dbReference type="InterPro" id="IPR051022">
    <property type="entry name" value="Notch_Cell-Fate_Det"/>
</dbReference>
<evidence type="ECO:0000256" key="14">
    <source>
        <dbReference type="ARBA" id="ARBA00023157"/>
    </source>
</evidence>
<dbReference type="Gene3D" id="2.10.25.140">
    <property type="match status" value="1"/>
</dbReference>
<keyword evidence="10" id="KW-0832">Ubl conjugation</keyword>
<dbReference type="InterPro" id="IPR000152">
    <property type="entry name" value="EGF-type_Asp/Asn_hydroxyl_site"/>
</dbReference>
<keyword evidence="9" id="KW-0221">Differentiation</keyword>
<dbReference type="FunFam" id="2.10.25.10:FF:000146">
    <property type="entry name" value="Putative neurogenic locus notch"/>
    <property type="match status" value="1"/>
</dbReference>
<feature type="region of interest" description="Disordered" evidence="19">
    <location>
        <begin position="944"/>
        <end position="1020"/>
    </location>
</feature>
<evidence type="ECO:0000256" key="18">
    <source>
        <dbReference type="RuleBase" id="RU280815"/>
    </source>
</evidence>
<feature type="domain" description="EGF-like" evidence="20">
    <location>
        <begin position="621"/>
        <end position="657"/>
    </location>
</feature>
<dbReference type="PROSITE" id="PS01187">
    <property type="entry name" value="EGF_CA"/>
    <property type="match status" value="3"/>
</dbReference>
<name>A0A212CAQ2_CEREH</name>
<keyword evidence="14 16" id="KW-1015">Disulfide bond</keyword>
<feature type="disulfide bond" evidence="16">
    <location>
        <begin position="346"/>
        <end position="355"/>
    </location>
</feature>
<dbReference type="GO" id="GO:0005509">
    <property type="term" value="F:calcium ion binding"/>
    <property type="evidence" value="ECO:0007669"/>
    <property type="project" value="InterPro"/>
</dbReference>
<dbReference type="GO" id="GO:0090596">
    <property type="term" value="P:sensory organ morphogenesis"/>
    <property type="evidence" value="ECO:0007669"/>
    <property type="project" value="UniProtKB-ARBA"/>
</dbReference>
<evidence type="ECO:0000256" key="10">
    <source>
        <dbReference type="ARBA" id="ARBA00022843"/>
    </source>
</evidence>
<keyword evidence="12 18" id="KW-1133">Transmembrane helix</keyword>
<evidence type="ECO:0000256" key="13">
    <source>
        <dbReference type="ARBA" id="ARBA00023136"/>
    </source>
</evidence>
<feature type="domain" description="EGF-like" evidence="20">
    <location>
        <begin position="395"/>
        <end position="431"/>
    </location>
</feature>
<dbReference type="PANTHER" id="PTHR24049">
    <property type="entry name" value="CRUMBS FAMILY MEMBER"/>
    <property type="match status" value="1"/>
</dbReference>
<feature type="disulfide bond" evidence="16">
    <location>
        <begin position="647"/>
        <end position="656"/>
    </location>
</feature>
<dbReference type="OrthoDB" id="283575at2759"/>
<dbReference type="EMBL" id="MKHE01000023">
    <property type="protein sequence ID" value="OWK03066.1"/>
    <property type="molecule type" value="Genomic_DNA"/>
</dbReference>
<gene>
    <name evidence="22" type="ORF">Celaphus_00007415</name>
</gene>
<keyword evidence="4" id="KW-1003">Cell membrane</keyword>
<evidence type="ECO:0000256" key="11">
    <source>
        <dbReference type="ARBA" id="ARBA00022976"/>
    </source>
</evidence>
<dbReference type="InterPro" id="IPR001774">
    <property type="entry name" value="DSL"/>
</dbReference>
<feature type="disulfide bond" evidence="16">
    <location>
        <begin position="362"/>
        <end position="372"/>
    </location>
</feature>
<keyword evidence="23" id="KW-1185">Reference proteome</keyword>
<evidence type="ECO:0000256" key="15">
    <source>
        <dbReference type="ARBA" id="ARBA00023180"/>
    </source>
</evidence>
<evidence type="ECO:0000313" key="22">
    <source>
        <dbReference type="EMBL" id="OWK03066.1"/>
    </source>
</evidence>
<dbReference type="InterPro" id="IPR001881">
    <property type="entry name" value="EGF-like_Ca-bd_dom"/>
</dbReference>
<dbReference type="Gene3D" id="2.10.25.10">
    <property type="entry name" value="Laminin"/>
    <property type="match status" value="10"/>
</dbReference>
<dbReference type="SUPFAM" id="SSF57196">
    <property type="entry name" value="EGF/Laminin"/>
    <property type="match status" value="6"/>
</dbReference>
<dbReference type="InterPro" id="IPR049883">
    <property type="entry name" value="NOTCH1_EGF-like"/>
</dbReference>
<feature type="disulfide bond" evidence="16">
    <location>
        <begin position="260"/>
        <end position="269"/>
    </location>
</feature>
<dbReference type="CDD" id="cd00054">
    <property type="entry name" value="EGF_CA"/>
    <property type="match status" value="8"/>
</dbReference>
<evidence type="ECO:0000256" key="9">
    <source>
        <dbReference type="ARBA" id="ARBA00022782"/>
    </source>
</evidence>
<dbReference type="InterPro" id="IPR026219">
    <property type="entry name" value="Jagged/Serrate"/>
</dbReference>
<dbReference type="InterPro" id="IPR013032">
    <property type="entry name" value="EGF-like_CS"/>
</dbReference>
<dbReference type="InterPro" id="IPR056986">
    <property type="entry name" value="JAG1_1/2_dom"/>
</dbReference>